<dbReference type="GO" id="GO:0016740">
    <property type="term" value="F:transferase activity"/>
    <property type="evidence" value="ECO:0007669"/>
    <property type="project" value="UniProtKB-KW"/>
</dbReference>
<keyword evidence="2" id="KW-0808">Transferase</keyword>
<evidence type="ECO:0000259" key="1">
    <source>
        <dbReference type="Pfam" id="PF01493"/>
    </source>
</evidence>
<accession>A0A517LWU8</accession>
<feature type="domain" description="Glutamate synthase alpha subunit C-terminal" evidence="1">
    <location>
        <begin position="78"/>
        <end position="205"/>
    </location>
</feature>
<sequence>MIRLKLKRQPKVPLQADRLSPDGLSGLSHDAICAIEILHGRRRCRVDDFFDVQGEGADELQIEGDLRKVQQIGSRMTHGTLAIRGDVGMHLGASMSGGKITVDGDAGDWAGAEMIGGEIHIGGNAGDRVGGAYVGSLTGMKNGTILVDGTVGSEIGLRMRRGLIVVGGQAGELAGLQMKGGTIVLRGGAAARCGAWMRRGTIVSLQPVATLATHRYSTDYNPTFLNLYARHLQGFGIEIPYRSEEGGYARYCGDGSVRGKGEILVWQPRDASV</sequence>
<dbReference type="RefSeq" id="WP_145343249.1">
    <property type="nucleotide sequence ID" value="NZ_CP036261.1"/>
</dbReference>
<dbReference type="NCBIfam" id="TIGR03122">
    <property type="entry name" value="one_C_dehyd_C"/>
    <property type="match status" value="1"/>
</dbReference>
<dbReference type="PANTHER" id="PTHR39673">
    <property type="entry name" value="TUNGSTEN FORMYLMETHANOFURAN DEHYDROGENASE, SUBUNIT C (FWDC)"/>
    <property type="match status" value="1"/>
</dbReference>
<reference evidence="2 3" key="1">
    <citation type="submission" date="2019-02" db="EMBL/GenBank/DDBJ databases">
        <title>Deep-cultivation of Planctomycetes and their phenomic and genomic characterization uncovers novel biology.</title>
        <authorList>
            <person name="Wiegand S."/>
            <person name="Jogler M."/>
            <person name="Boedeker C."/>
            <person name="Pinto D."/>
            <person name="Vollmers J."/>
            <person name="Rivas-Marin E."/>
            <person name="Kohn T."/>
            <person name="Peeters S.H."/>
            <person name="Heuer A."/>
            <person name="Rast P."/>
            <person name="Oberbeckmann S."/>
            <person name="Bunk B."/>
            <person name="Jeske O."/>
            <person name="Meyerdierks A."/>
            <person name="Storesund J.E."/>
            <person name="Kallscheuer N."/>
            <person name="Luecker S."/>
            <person name="Lage O.M."/>
            <person name="Pohl T."/>
            <person name="Merkel B.J."/>
            <person name="Hornburger P."/>
            <person name="Mueller R.-W."/>
            <person name="Bruemmer F."/>
            <person name="Labrenz M."/>
            <person name="Spormann A.M."/>
            <person name="Op den Camp H."/>
            <person name="Overmann J."/>
            <person name="Amann R."/>
            <person name="Jetten M.S.M."/>
            <person name="Mascher T."/>
            <person name="Medema M.H."/>
            <person name="Devos D.P."/>
            <person name="Kaster A.-K."/>
            <person name="Ovreas L."/>
            <person name="Rohde M."/>
            <person name="Galperin M.Y."/>
            <person name="Jogler C."/>
        </authorList>
    </citation>
    <scope>NUCLEOTIDE SEQUENCE [LARGE SCALE GENOMIC DNA]</scope>
    <source>
        <strain evidence="2 3">EC9</strain>
    </source>
</reference>
<dbReference type="PANTHER" id="PTHR39673:SF5">
    <property type="entry name" value="TUNGSTEN-CONTAINING FORMYLMETHANOFURAN DEHYDROGENASE 2 SUBUNIT C"/>
    <property type="match status" value="1"/>
</dbReference>
<proteinExistence type="predicted"/>
<organism evidence="2 3">
    <name type="scientific">Rosistilla ulvae</name>
    <dbReference type="NCBI Taxonomy" id="1930277"/>
    <lineage>
        <taxon>Bacteria</taxon>
        <taxon>Pseudomonadati</taxon>
        <taxon>Planctomycetota</taxon>
        <taxon>Planctomycetia</taxon>
        <taxon>Pirellulales</taxon>
        <taxon>Pirellulaceae</taxon>
        <taxon>Rosistilla</taxon>
    </lineage>
</organism>
<dbReference type="Proteomes" id="UP000319557">
    <property type="component" value="Chromosome"/>
</dbReference>
<keyword evidence="2" id="KW-0378">Hydrolase</keyword>
<gene>
    <name evidence="2" type="primary">fhcC</name>
    <name evidence="2" type="ORF">EC9_12730</name>
</gene>
<dbReference type="AlphaFoldDB" id="A0A517LWU8"/>
<protein>
    <submittedName>
        <fullName evidence="2">Formyltransferase/hydrolase complex Fhc subunit C</fullName>
    </submittedName>
</protein>
<dbReference type="InterPro" id="IPR002489">
    <property type="entry name" value="Glu_synth_asu_C"/>
</dbReference>
<dbReference type="InterPro" id="IPR036485">
    <property type="entry name" value="Glu_synth_asu_C_sf"/>
</dbReference>
<dbReference type="OrthoDB" id="269067at2"/>
<evidence type="ECO:0000313" key="3">
    <source>
        <dbReference type="Proteomes" id="UP000319557"/>
    </source>
</evidence>
<evidence type="ECO:0000313" key="2">
    <source>
        <dbReference type="EMBL" id="QDS87097.1"/>
    </source>
</evidence>
<dbReference type="KEGG" id="ruv:EC9_12730"/>
<dbReference type="InterPro" id="IPR017550">
    <property type="entry name" value="Formylmethanofuran_DH_suC"/>
</dbReference>
<dbReference type="GO" id="GO:0046914">
    <property type="term" value="F:transition metal ion binding"/>
    <property type="evidence" value="ECO:0007669"/>
    <property type="project" value="InterPro"/>
</dbReference>
<dbReference type="GO" id="GO:0016787">
    <property type="term" value="F:hydrolase activity"/>
    <property type="evidence" value="ECO:0007669"/>
    <property type="project" value="UniProtKB-KW"/>
</dbReference>
<dbReference type="GO" id="GO:0015948">
    <property type="term" value="P:methanogenesis"/>
    <property type="evidence" value="ECO:0007669"/>
    <property type="project" value="InterPro"/>
</dbReference>
<dbReference type="SUPFAM" id="SSF69336">
    <property type="entry name" value="Alpha subunit of glutamate synthase, C-terminal domain"/>
    <property type="match status" value="1"/>
</dbReference>
<keyword evidence="3" id="KW-1185">Reference proteome</keyword>
<dbReference type="EMBL" id="CP036261">
    <property type="protein sequence ID" value="QDS87097.1"/>
    <property type="molecule type" value="Genomic_DNA"/>
</dbReference>
<dbReference type="Pfam" id="PF01493">
    <property type="entry name" value="GXGXG"/>
    <property type="match status" value="1"/>
</dbReference>
<dbReference type="Gene3D" id="2.160.20.60">
    <property type="entry name" value="Glutamate synthase, alpha subunit, C-terminal domain"/>
    <property type="match status" value="2"/>
</dbReference>
<dbReference type="GO" id="GO:0018493">
    <property type="term" value="F:formylmethanofuran dehydrogenase activity"/>
    <property type="evidence" value="ECO:0007669"/>
    <property type="project" value="InterPro"/>
</dbReference>
<name>A0A517LWU8_9BACT</name>